<evidence type="ECO:0000256" key="3">
    <source>
        <dbReference type="ARBA" id="ARBA00022525"/>
    </source>
</evidence>
<dbReference type="GO" id="GO:0005576">
    <property type="term" value="C:extracellular region"/>
    <property type="evidence" value="ECO:0007669"/>
    <property type="project" value="UniProtKB-SubCell"/>
</dbReference>
<proteinExistence type="predicted"/>
<dbReference type="EC" id="3.1.1.73" evidence="2"/>
<evidence type="ECO:0000256" key="4">
    <source>
        <dbReference type="ARBA" id="ARBA00022651"/>
    </source>
</evidence>
<dbReference type="OrthoDB" id="424610at2759"/>
<organism evidence="11 12">
    <name type="scientific">Lachnellula subtilissima</name>
    <dbReference type="NCBI Taxonomy" id="602034"/>
    <lineage>
        <taxon>Eukaryota</taxon>
        <taxon>Fungi</taxon>
        <taxon>Dikarya</taxon>
        <taxon>Ascomycota</taxon>
        <taxon>Pezizomycotina</taxon>
        <taxon>Leotiomycetes</taxon>
        <taxon>Helotiales</taxon>
        <taxon>Lachnaceae</taxon>
        <taxon>Lachnellula</taxon>
    </lineage>
</organism>
<evidence type="ECO:0000256" key="8">
    <source>
        <dbReference type="ARBA" id="ARBA00023326"/>
    </source>
</evidence>
<evidence type="ECO:0000256" key="9">
    <source>
        <dbReference type="ARBA" id="ARBA00034075"/>
    </source>
</evidence>
<dbReference type="SUPFAM" id="SSF53474">
    <property type="entry name" value="alpha/beta-Hydrolases"/>
    <property type="match status" value="1"/>
</dbReference>
<dbReference type="GO" id="GO:0045493">
    <property type="term" value="P:xylan catabolic process"/>
    <property type="evidence" value="ECO:0007669"/>
    <property type="project" value="UniProtKB-KW"/>
</dbReference>
<dbReference type="Proteomes" id="UP000462212">
    <property type="component" value="Unassembled WGS sequence"/>
</dbReference>
<keyword evidence="12" id="KW-1185">Reference proteome</keyword>
<keyword evidence="6 11" id="KW-0378">Hydrolase</keyword>
<keyword evidence="3" id="KW-0964">Secreted</keyword>
<evidence type="ECO:0000256" key="5">
    <source>
        <dbReference type="ARBA" id="ARBA00022729"/>
    </source>
</evidence>
<dbReference type="GO" id="GO:0016798">
    <property type="term" value="F:hydrolase activity, acting on glycosyl bonds"/>
    <property type="evidence" value="ECO:0007669"/>
    <property type="project" value="UniProtKB-KW"/>
</dbReference>
<evidence type="ECO:0000256" key="1">
    <source>
        <dbReference type="ARBA" id="ARBA00004613"/>
    </source>
</evidence>
<reference evidence="11 12" key="1">
    <citation type="submission" date="2018-05" db="EMBL/GenBank/DDBJ databases">
        <title>Genome sequencing and assembly of the regulated plant pathogen Lachnellula willkommii and related sister species for the development of diagnostic species identification markers.</title>
        <authorList>
            <person name="Giroux E."/>
            <person name="Bilodeau G."/>
        </authorList>
    </citation>
    <scope>NUCLEOTIDE SEQUENCE [LARGE SCALE GENOMIC DNA]</scope>
    <source>
        <strain evidence="11 12">CBS 197.66</strain>
    </source>
</reference>
<feature type="chain" id="PRO_5034954986" description="feruloyl esterase" evidence="10">
    <location>
        <begin position="23"/>
        <end position="316"/>
    </location>
</feature>
<evidence type="ECO:0000313" key="12">
    <source>
        <dbReference type="Proteomes" id="UP000462212"/>
    </source>
</evidence>
<evidence type="ECO:0000256" key="10">
    <source>
        <dbReference type="SAM" id="SignalP"/>
    </source>
</evidence>
<feature type="signal peptide" evidence="10">
    <location>
        <begin position="1"/>
        <end position="22"/>
    </location>
</feature>
<dbReference type="AlphaFoldDB" id="A0A8H8U585"/>
<keyword evidence="7" id="KW-0119">Carbohydrate metabolism</keyword>
<dbReference type="InterPro" id="IPR043595">
    <property type="entry name" value="FaeB/C/D"/>
</dbReference>
<evidence type="ECO:0000256" key="7">
    <source>
        <dbReference type="ARBA" id="ARBA00023277"/>
    </source>
</evidence>
<keyword evidence="4 11" id="KW-0858">Xylan degradation</keyword>
<accession>A0A8H8U585</accession>
<evidence type="ECO:0000256" key="2">
    <source>
        <dbReference type="ARBA" id="ARBA00013091"/>
    </source>
</evidence>
<evidence type="ECO:0000313" key="11">
    <source>
        <dbReference type="EMBL" id="TVY34213.1"/>
    </source>
</evidence>
<dbReference type="EMBL" id="QGMJ01000677">
    <property type="protein sequence ID" value="TVY34213.1"/>
    <property type="molecule type" value="Genomic_DNA"/>
</dbReference>
<gene>
    <name evidence="11" type="primary">xynS20E</name>
    <name evidence="11" type="ORF">LSUB1_G005884</name>
</gene>
<keyword evidence="11" id="KW-0326">Glycosidase</keyword>
<comment type="caution">
    <text evidence="11">The sequence shown here is derived from an EMBL/GenBank/DDBJ whole genome shotgun (WGS) entry which is preliminary data.</text>
</comment>
<keyword evidence="8" id="KW-0624">Polysaccharide degradation</keyword>
<sequence length="316" mass="33566">MSASILTTLFVLTNALLGTAIAAPSSGCTANNALPKDQTPGGDSVKVAFKQSDGTARDYRIHIPSTYVSTTPAELIFSFHGHGTGASGQETISQLSNAAFNPNGIAVYPQGKSDAWQGAPYADTGINDVEFVKDMISNFTQTYCIDTSKIYASGMSIGGGFTATLACDSSVNTQIAAFAPVSGAYYINSTTCAPTAVKVPCDKGDRIVPVIEFHGDADTTIPYGGESKNGDCLPEVSHWVRSWSYRDGLGLENITTYDLYSGKVTRSKFPNNSSDPNFGTVQHYKTAGLGHIWPSKNSTSYDATPIIMEFFGNHTL</sequence>
<keyword evidence="5 10" id="KW-0732">Signal</keyword>
<comment type="catalytic activity">
    <reaction evidence="9">
        <text>feruloyl-polysaccharide + H2O = ferulate + polysaccharide.</text>
        <dbReference type="EC" id="3.1.1.73"/>
    </reaction>
</comment>
<evidence type="ECO:0000256" key="6">
    <source>
        <dbReference type="ARBA" id="ARBA00022801"/>
    </source>
</evidence>
<dbReference type="PANTHER" id="PTHR38050:SF2">
    <property type="entry name" value="FERULOYL ESTERASE C-RELATED"/>
    <property type="match status" value="1"/>
</dbReference>
<dbReference type="GO" id="GO:0030600">
    <property type="term" value="F:feruloyl esterase activity"/>
    <property type="evidence" value="ECO:0007669"/>
    <property type="project" value="UniProtKB-EC"/>
</dbReference>
<comment type="subcellular location">
    <subcellularLocation>
        <location evidence="1">Secreted</location>
    </subcellularLocation>
</comment>
<dbReference type="PANTHER" id="PTHR38050">
    <property type="match status" value="1"/>
</dbReference>
<dbReference type="InterPro" id="IPR029058">
    <property type="entry name" value="AB_hydrolase_fold"/>
</dbReference>
<dbReference type="Gene3D" id="3.40.50.1820">
    <property type="entry name" value="alpha/beta hydrolase"/>
    <property type="match status" value="1"/>
</dbReference>
<name>A0A8H8U585_9HELO</name>
<protein>
    <recommendedName>
        <fullName evidence="2">feruloyl esterase</fullName>
        <ecNumber evidence="2">3.1.1.73</ecNumber>
    </recommendedName>
</protein>